<dbReference type="AlphaFoldDB" id="G2PBT3"/>
<dbReference type="InterPro" id="IPR056947">
    <property type="entry name" value="Pepco_dom"/>
</dbReference>
<dbReference type="KEGG" id="svl:Strvi_1252"/>
<keyword evidence="4" id="KW-1185">Reference proteome</keyword>
<dbReference type="Pfam" id="PF24393">
    <property type="entry name" value="Pepco"/>
    <property type="match status" value="1"/>
</dbReference>
<sequence length="121" mass="12945">MSLGNQAQINGLEVVVRLDPEEADAEANRSAGTKGLRRPGSTSEFTAVTLTSERLRESIESAVGTLRDVFERVADTTGRFPLKEVQLSFEISAKGGIRLIGTSEVEGKGGMTLIFGTRSSE</sequence>
<evidence type="ECO:0000259" key="2">
    <source>
        <dbReference type="Pfam" id="PF24393"/>
    </source>
</evidence>
<dbReference type="RefSeq" id="WP_014054517.1">
    <property type="nucleotide sequence ID" value="NC_015957.1"/>
</dbReference>
<feature type="region of interest" description="Disordered" evidence="1">
    <location>
        <begin position="20"/>
        <end position="45"/>
    </location>
</feature>
<organism evidence="3 4">
    <name type="scientific">Streptomyces violaceusniger (strain Tu 4113)</name>
    <dbReference type="NCBI Taxonomy" id="653045"/>
    <lineage>
        <taxon>Bacteria</taxon>
        <taxon>Bacillati</taxon>
        <taxon>Actinomycetota</taxon>
        <taxon>Actinomycetes</taxon>
        <taxon>Kitasatosporales</taxon>
        <taxon>Streptomycetaceae</taxon>
        <taxon>Streptomyces</taxon>
        <taxon>Streptomyces violaceusniger group</taxon>
    </lineage>
</organism>
<protein>
    <recommendedName>
        <fullName evidence="2">Pepco domain-containing protein</fullName>
    </recommendedName>
</protein>
<feature type="domain" description="Pepco" evidence="2">
    <location>
        <begin position="18"/>
        <end position="115"/>
    </location>
</feature>
<dbReference type="Proteomes" id="UP000008703">
    <property type="component" value="Chromosome"/>
</dbReference>
<dbReference type="HOGENOM" id="CLU_2036830_0_0_11"/>
<reference evidence="3" key="1">
    <citation type="submission" date="2011-08" db="EMBL/GenBank/DDBJ databases">
        <title>Complete sequence of chromosome of Streptomyces violaceusniger Tu 4113.</title>
        <authorList>
            <consortium name="US DOE Joint Genome Institute"/>
            <person name="Lucas S."/>
            <person name="Han J."/>
            <person name="Lapidus A."/>
            <person name="Cheng J.-F."/>
            <person name="Goodwin L."/>
            <person name="Pitluck S."/>
            <person name="Peters L."/>
            <person name="Ivanova N."/>
            <person name="Daligault H."/>
            <person name="Detter J.C."/>
            <person name="Han C."/>
            <person name="Tapia R."/>
            <person name="Land M."/>
            <person name="Hauser L."/>
            <person name="Kyrpides N."/>
            <person name="Ivanova N."/>
            <person name="Pagani I."/>
            <person name="Hagen A."/>
            <person name="Katz L."/>
            <person name="Fiedler H.-P."/>
            <person name="Keasling J."/>
            <person name="Fortman J."/>
            <person name="Woyke T."/>
        </authorList>
    </citation>
    <scope>NUCLEOTIDE SEQUENCE [LARGE SCALE GENOMIC DNA]</scope>
    <source>
        <strain evidence="3">Tu 4113</strain>
    </source>
</reference>
<evidence type="ECO:0000256" key="1">
    <source>
        <dbReference type="SAM" id="MobiDB-lite"/>
    </source>
</evidence>
<gene>
    <name evidence="3" type="ORF">Strvi_1252</name>
</gene>
<dbReference type="eggNOG" id="ENOG50323AP">
    <property type="taxonomic scope" value="Bacteria"/>
</dbReference>
<dbReference type="EMBL" id="CP002994">
    <property type="protein sequence ID" value="AEM81005.1"/>
    <property type="molecule type" value="Genomic_DNA"/>
</dbReference>
<proteinExistence type="predicted"/>
<evidence type="ECO:0000313" key="3">
    <source>
        <dbReference type="EMBL" id="AEM81005.1"/>
    </source>
</evidence>
<accession>G2PBT3</accession>
<name>G2PBT3_STRV4</name>
<evidence type="ECO:0000313" key="4">
    <source>
        <dbReference type="Proteomes" id="UP000008703"/>
    </source>
</evidence>